<evidence type="ECO:0000313" key="2">
    <source>
        <dbReference type="Proteomes" id="UP001153555"/>
    </source>
</evidence>
<sequence>VNWNDLGQPIEPYGSMFVSTIGNVVRENIPITIDDWRNKDLDVSKDLIWNILLESFKIGEEHRRFVMKEAGKLHRRFRSELTRDFVKDAEGNINEHPPSCYARMITKEEWKTFVEKRTGVSFQEISNQNRQRASNPMYPYRASRMGYARLEQKMIKESALEVKRLPCHKVWKAARVNKDGIIENENVQKVWNEC</sequence>
<name>A0A9N7N6G1_STRHE</name>
<evidence type="ECO:0000313" key="1">
    <source>
        <dbReference type="EMBL" id="CAA0823080.1"/>
    </source>
</evidence>
<evidence type="ECO:0008006" key="3">
    <source>
        <dbReference type="Google" id="ProtNLM"/>
    </source>
</evidence>
<accession>A0A9N7N6G1</accession>
<protein>
    <recommendedName>
        <fullName evidence="3">Transposase</fullName>
    </recommendedName>
</protein>
<feature type="non-terminal residue" evidence="1">
    <location>
        <position position="194"/>
    </location>
</feature>
<reference evidence="1" key="1">
    <citation type="submission" date="2019-12" db="EMBL/GenBank/DDBJ databases">
        <authorList>
            <person name="Scholes J."/>
        </authorList>
    </citation>
    <scope>NUCLEOTIDE SEQUENCE</scope>
</reference>
<dbReference type="OrthoDB" id="1433899at2759"/>
<dbReference type="PANTHER" id="PTHR33018">
    <property type="entry name" value="OS10G0338966 PROTEIN-RELATED"/>
    <property type="match status" value="1"/>
</dbReference>
<proteinExistence type="predicted"/>
<feature type="non-terminal residue" evidence="1">
    <location>
        <position position="1"/>
    </location>
</feature>
<dbReference type="EMBL" id="CACSLK010024531">
    <property type="protein sequence ID" value="CAA0823080.1"/>
    <property type="molecule type" value="Genomic_DNA"/>
</dbReference>
<organism evidence="1 2">
    <name type="scientific">Striga hermonthica</name>
    <name type="common">Purple witchweed</name>
    <name type="synonym">Buchnera hermonthica</name>
    <dbReference type="NCBI Taxonomy" id="68872"/>
    <lineage>
        <taxon>Eukaryota</taxon>
        <taxon>Viridiplantae</taxon>
        <taxon>Streptophyta</taxon>
        <taxon>Embryophyta</taxon>
        <taxon>Tracheophyta</taxon>
        <taxon>Spermatophyta</taxon>
        <taxon>Magnoliopsida</taxon>
        <taxon>eudicotyledons</taxon>
        <taxon>Gunneridae</taxon>
        <taxon>Pentapetalae</taxon>
        <taxon>asterids</taxon>
        <taxon>lamiids</taxon>
        <taxon>Lamiales</taxon>
        <taxon>Orobanchaceae</taxon>
        <taxon>Buchnereae</taxon>
        <taxon>Striga</taxon>
    </lineage>
</organism>
<dbReference type="PANTHER" id="PTHR33018:SF34">
    <property type="entry name" value="OS02G0472350 PROTEIN"/>
    <property type="match status" value="1"/>
</dbReference>
<gene>
    <name evidence="1" type="ORF">SHERM_20264</name>
</gene>
<keyword evidence="2" id="KW-1185">Reference proteome</keyword>
<dbReference type="AlphaFoldDB" id="A0A9N7N6G1"/>
<comment type="caution">
    <text evidence="1">The sequence shown here is derived from an EMBL/GenBank/DDBJ whole genome shotgun (WGS) entry which is preliminary data.</text>
</comment>
<dbReference type="Proteomes" id="UP001153555">
    <property type="component" value="Unassembled WGS sequence"/>
</dbReference>